<dbReference type="GO" id="GO:0046294">
    <property type="term" value="P:formaldehyde catabolic process"/>
    <property type="evidence" value="ECO:0007669"/>
    <property type="project" value="InterPro"/>
</dbReference>
<dbReference type="PANTHER" id="PTHR10061">
    <property type="entry name" value="S-FORMYLGLUTATHIONE HYDROLASE"/>
    <property type="match status" value="1"/>
</dbReference>
<dbReference type="InterPro" id="IPR000801">
    <property type="entry name" value="Esterase-like"/>
</dbReference>
<dbReference type="Proteomes" id="UP000251842">
    <property type="component" value="Chromosome"/>
</dbReference>
<dbReference type="SUPFAM" id="SSF53474">
    <property type="entry name" value="alpha/beta-Hydrolases"/>
    <property type="match status" value="1"/>
</dbReference>
<reference evidence="10" key="1">
    <citation type="submission" date="2018-05" db="EMBL/GenBank/DDBJ databases">
        <title>Luteimonas pekinense sp. nov., isolated from human Meibomian gland secretions, Beijing, China.</title>
        <authorList>
            <person name="Wen T."/>
            <person name="Bai H."/>
            <person name="Lv H."/>
        </authorList>
    </citation>
    <scope>NUCLEOTIDE SEQUENCE [LARGE SCALE GENOMIC DNA]</scope>
    <source>
        <strain evidence="10">83-4</strain>
    </source>
</reference>
<evidence type="ECO:0000256" key="7">
    <source>
        <dbReference type="PIRSR" id="PIRSR614186-1"/>
    </source>
</evidence>
<proteinExistence type="inferred from homology"/>
<dbReference type="EC" id="3.1.2.12" evidence="2 6"/>
<dbReference type="FunFam" id="3.40.50.1820:FF:000002">
    <property type="entry name" value="S-formylglutathione hydrolase"/>
    <property type="match status" value="1"/>
</dbReference>
<dbReference type="InterPro" id="IPR014186">
    <property type="entry name" value="S-formylglutathione_hydrol"/>
</dbReference>
<dbReference type="GO" id="GO:0005829">
    <property type="term" value="C:cytosol"/>
    <property type="evidence" value="ECO:0007669"/>
    <property type="project" value="TreeGrafter"/>
</dbReference>
<dbReference type="Pfam" id="PF00756">
    <property type="entry name" value="Esterase"/>
    <property type="match status" value="1"/>
</dbReference>
<evidence type="ECO:0000256" key="2">
    <source>
        <dbReference type="ARBA" id="ARBA00012479"/>
    </source>
</evidence>
<sequence>MERIERHASHGGWQEVWKHHSTALDCDMRFGIYLPPQAEHAPCPVLYWLSGLTCSEQNFITKAGAQRFAAEHGVVIVAPDTSPRGPDMPDAEGYDLGQGAGFYVDATQSPWSAHFRMEDYIVRELPALIEAQFPATDARAISGHSMGGHGALTLAMRHAGRYRSVSAFSPIVAPAQAPWGEKAFAAYLGDDREAWKAHDAVALVESDLAERLPLRVDQGGADEFLATQLMPELLEAACAAHGHPLDLRLHAGYDHSYYFIASFIGEHIAHHAAALRG</sequence>
<dbReference type="EMBL" id="CP029556">
    <property type="protein sequence ID" value="AXA85571.1"/>
    <property type="molecule type" value="Genomic_DNA"/>
</dbReference>
<keyword evidence="3 8" id="KW-0719">Serine esterase</keyword>
<evidence type="ECO:0000256" key="6">
    <source>
        <dbReference type="NCBIfam" id="TIGR02821"/>
    </source>
</evidence>
<evidence type="ECO:0000256" key="3">
    <source>
        <dbReference type="ARBA" id="ARBA00022487"/>
    </source>
</evidence>
<comment type="catalytic activity">
    <reaction evidence="5 8">
        <text>S-formylglutathione + H2O = formate + glutathione + H(+)</text>
        <dbReference type="Rhea" id="RHEA:14961"/>
        <dbReference type="ChEBI" id="CHEBI:15377"/>
        <dbReference type="ChEBI" id="CHEBI:15378"/>
        <dbReference type="ChEBI" id="CHEBI:15740"/>
        <dbReference type="ChEBI" id="CHEBI:57688"/>
        <dbReference type="ChEBI" id="CHEBI:57925"/>
        <dbReference type="EC" id="3.1.2.12"/>
    </reaction>
</comment>
<gene>
    <name evidence="9" type="primary">fghA</name>
    <name evidence="9" type="ORF">DCD74_09165</name>
</gene>
<evidence type="ECO:0000256" key="1">
    <source>
        <dbReference type="ARBA" id="ARBA00005622"/>
    </source>
</evidence>
<organism evidence="9 10">
    <name type="scientific">Solilutibacter oculi</name>
    <dbReference type="NCBI Taxonomy" id="2698682"/>
    <lineage>
        <taxon>Bacteria</taxon>
        <taxon>Pseudomonadati</taxon>
        <taxon>Pseudomonadota</taxon>
        <taxon>Gammaproteobacteria</taxon>
        <taxon>Lysobacterales</taxon>
        <taxon>Lysobacteraceae</taxon>
        <taxon>Solilutibacter</taxon>
    </lineage>
</organism>
<comment type="similarity">
    <text evidence="1 8">Belongs to the esterase D family.</text>
</comment>
<evidence type="ECO:0000313" key="9">
    <source>
        <dbReference type="EMBL" id="AXA85571.1"/>
    </source>
</evidence>
<protein>
    <recommendedName>
        <fullName evidence="2 6">S-formylglutathione hydrolase</fullName>
        <ecNumber evidence="2 6">3.1.2.12</ecNumber>
    </recommendedName>
</protein>
<dbReference type="PANTHER" id="PTHR10061:SF0">
    <property type="entry name" value="S-FORMYLGLUTATHIONE HYDROLASE"/>
    <property type="match status" value="1"/>
</dbReference>
<comment type="function">
    <text evidence="8">Serine hydrolase involved in the detoxification of formaldehyde.</text>
</comment>
<feature type="active site" description="Charge relay system" evidence="7">
    <location>
        <position position="145"/>
    </location>
</feature>
<evidence type="ECO:0000256" key="4">
    <source>
        <dbReference type="ARBA" id="ARBA00022801"/>
    </source>
</evidence>
<evidence type="ECO:0000256" key="5">
    <source>
        <dbReference type="ARBA" id="ARBA00047590"/>
    </source>
</evidence>
<dbReference type="Gene3D" id="3.40.50.1820">
    <property type="entry name" value="alpha/beta hydrolase"/>
    <property type="match status" value="1"/>
</dbReference>
<evidence type="ECO:0000313" key="10">
    <source>
        <dbReference type="Proteomes" id="UP000251842"/>
    </source>
</evidence>
<accession>A0A344J961</accession>
<keyword evidence="10" id="KW-1185">Reference proteome</keyword>
<dbReference type="GO" id="GO:0052689">
    <property type="term" value="F:carboxylic ester hydrolase activity"/>
    <property type="evidence" value="ECO:0007669"/>
    <property type="project" value="UniProtKB-KW"/>
</dbReference>
<dbReference type="KEGG" id="lue:DCD74_09165"/>
<dbReference type="GO" id="GO:0018738">
    <property type="term" value="F:S-formylglutathione hydrolase activity"/>
    <property type="evidence" value="ECO:0007669"/>
    <property type="project" value="UniProtKB-UniRule"/>
</dbReference>
<dbReference type="NCBIfam" id="TIGR02821">
    <property type="entry name" value="fghA_ester_D"/>
    <property type="match status" value="1"/>
</dbReference>
<feature type="active site" description="Charge relay system" evidence="7">
    <location>
        <position position="222"/>
    </location>
</feature>
<evidence type="ECO:0000256" key="8">
    <source>
        <dbReference type="RuleBase" id="RU363068"/>
    </source>
</evidence>
<dbReference type="RefSeq" id="WP_112927772.1">
    <property type="nucleotide sequence ID" value="NZ_CP029556.1"/>
</dbReference>
<dbReference type="AlphaFoldDB" id="A0A344J961"/>
<name>A0A344J961_9GAMM</name>
<feature type="active site" description="Charge relay system" evidence="7">
    <location>
        <position position="255"/>
    </location>
</feature>
<dbReference type="OrthoDB" id="9782200at2"/>
<keyword evidence="4 8" id="KW-0378">Hydrolase</keyword>
<dbReference type="InterPro" id="IPR029058">
    <property type="entry name" value="AB_hydrolase_fold"/>
</dbReference>